<dbReference type="Proteomes" id="UP000070063">
    <property type="component" value="Unassembled WGS sequence"/>
</dbReference>
<comment type="similarity">
    <text evidence="2">Belongs to the MreD family.</text>
</comment>
<evidence type="ECO:0000313" key="12">
    <source>
        <dbReference type="Proteomes" id="UP000070063"/>
    </source>
</evidence>
<evidence type="ECO:0000313" key="9">
    <source>
        <dbReference type="EMBL" id="KXA37050.1"/>
    </source>
</evidence>
<dbReference type="NCBIfam" id="TIGR03426">
    <property type="entry name" value="shape_MreD"/>
    <property type="match status" value="1"/>
</dbReference>
<sequence>MRSFLYLFFGIVLFYIDITIGLIIPFNIGNHAVKFVPQLTLMYLLMLTVYRNFGISLILGTFLGIMTDIYIGSLYGIYMFGYILLIFIIDKFFKVFYRDYIMIFFVIICATLVFQMYAALIYGAVGFIEFDIWDFILLRLLPTFILNLILLIIMFPICYKYLKN</sequence>
<dbReference type="EMBL" id="SCHB01000008">
    <property type="protein sequence ID" value="TBW71027.1"/>
    <property type="molecule type" value="Genomic_DNA"/>
</dbReference>
<gene>
    <name evidence="11" type="primary">mreD</name>
    <name evidence="11" type="ORF">EQ812_10845</name>
    <name evidence="10" type="ORF">FO454_07535</name>
    <name evidence="9" type="ORF">HMPREF3225_02004</name>
</gene>
<dbReference type="GO" id="GO:0008360">
    <property type="term" value="P:regulation of cell shape"/>
    <property type="evidence" value="ECO:0007669"/>
    <property type="project" value="UniProtKB-KW"/>
</dbReference>
<name>A0A133Q2F2_STALU</name>
<keyword evidence="3" id="KW-1003">Cell membrane</keyword>
<evidence type="ECO:0000256" key="8">
    <source>
        <dbReference type="SAM" id="Phobius"/>
    </source>
</evidence>
<reference evidence="9 12" key="1">
    <citation type="submission" date="2016-01" db="EMBL/GenBank/DDBJ databases">
        <authorList>
            <person name="Mitreva M."/>
            <person name="Pepin K.H."/>
            <person name="Mihindukulasuriya K.A."/>
            <person name="Fulton R."/>
            <person name="Fronick C."/>
            <person name="O'Laughlin M."/>
            <person name="Miner T."/>
            <person name="Herter B."/>
            <person name="Rosa B.A."/>
            <person name="Cordes M."/>
            <person name="Tomlinson C."/>
            <person name="Wollam A."/>
            <person name="Palsikar V.B."/>
            <person name="Mardis E.R."/>
            <person name="Wilson R.K."/>
        </authorList>
    </citation>
    <scope>NUCLEOTIDE SEQUENCE [LARGE SCALE GENOMIC DNA]</scope>
    <source>
        <strain evidence="9 12">MJR7738</strain>
    </source>
</reference>
<dbReference type="AlphaFoldDB" id="A0A133Q2F2"/>
<evidence type="ECO:0000256" key="3">
    <source>
        <dbReference type="ARBA" id="ARBA00022475"/>
    </source>
</evidence>
<keyword evidence="7 8" id="KW-0472">Membrane</keyword>
<dbReference type="Proteomes" id="UP000293637">
    <property type="component" value="Unassembled WGS sequence"/>
</dbReference>
<dbReference type="InterPro" id="IPR007227">
    <property type="entry name" value="Cell_shape_determining_MreD"/>
</dbReference>
<dbReference type="GO" id="GO:0005886">
    <property type="term" value="C:plasma membrane"/>
    <property type="evidence" value="ECO:0007669"/>
    <property type="project" value="UniProtKB-SubCell"/>
</dbReference>
<reference evidence="10 14" key="3">
    <citation type="submission" date="2019-07" db="EMBL/GenBank/DDBJ databases">
        <title>Comparative genome analysis of staphylococcus lugdunensis shows clonal complex-dependent diversity of the putative virulence factor, ess/type vii locus.</title>
        <authorList>
            <person name="Lebeurre J."/>
            <person name="Dahyot S."/>
            <person name="Diene S."/>
            <person name="Paulay A."/>
            <person name="Aubourg M."/>
            <person name="Argemi X."/>
            <person name="Giard J.-C."/>
            <person name="Tournier I."/>
            <person name="Francois P."/>
            <person name="Pestel-Caron M."/>
        </authorList>
    </citation>
    <scope>NUCLEOTIDE SEQUENCE [LARGE SCALE GENOMIC DNA]</scope>
    <source>
        <strain evidence="10 14">SL13</strain>
    </source>
</reference>
<evidence type="ECO:0000313" key="10">
    <source>
        <dbReference type="EMBL" id="QEX38737.1"/>
    </source>
</evidence>
<evidence type="ECO:0000313" key="14">
    <source>
        <dbReference type="Proteomes" id="UP000325462"/>
    </source>
</evidence>
<dbReference type="EMBL" id="LRQI01000079">
    <property type="protein sequence ID" value="KXA37050.1"/>
    <property type="molecule type" value="Genomic_DNA"/>
</dbReference>
<feature type="transmembrane region" description="Helical" evidence="8">
    <location>
        <begin position="69"/>
        <end position="89"/>
    </location>
</feature>
<evidence type="ECO:0000256" key="2">
    <source>
        <dbReference type="ARBA" id="ARBA00007776"/>
    </source>
</evidence>
<evidence type="ECO:0000256" key="5">
    <source>
        <dbReference type="ARBA" id="ARBA00022960"/>
    </source>
</evidence>
<evidence type="ECO:0000313" key="13">
    <source>
        <dbReference type="Proteomes" id="UP000293637"/>
    </source>
</evidence>
<dbReference type="eggNOG" id="COG2891">
    <property type="taxonomic scope" value="Bacteria"/>
</dbReference>
<comment type="subcellular location">
    <subcellularLocation>
        <location evidence="1">Cell membrane</location>
        <topology evidence="1">Multi-pass membrane protein</topology>
    </subcellularLocation>
</comment>
<dbReference type="EMBL" id="CP041722">
    <property type="protein sequence ID" value="QEX38737.1"/>
    <property type="molecule type" value="Genomic_DNA"/>
</dbReference>
<keyword evidence="4 8" id="KW-0812">Transmembrane</keyword>
<reference evidence="11 13" key="2">
    <citation type="journal article" date="2019" name="Sci. Transl. Med.">
        <title>Quorum sensing between bacterial species on the skin protects against epidermal injury in atopic dermatitis.</title>
        <authorList>
            <person name="Williams M.R."/>
        </authorList>
    </citation>
    <scope>NUCLEOTIDE SEQUENCE [LARGE SCALE GENOMIC DNA]</scope>
    <source>
        <strain evidence="11 13">E7</strain>
    </source>
</reference>
<organism evidence="11 13">
    <name type="scientific">Staphylococcus lugdunensis</name>
    <dbReference type="NCBI Taxonomy" id="28035"/>
    <lineage>
        <taxon>Bacteria</taxon>
        <taxon>Bacillati</taxon>
        <taxon>Bacillota</taxon>
        <taxon>Bacilli</taxon>
        <taxon>Bacillales</taxon>
        <taxon>Staphylococcaceae</taxon>
        <taxon>Staphylococcus</taxon>
    </lineage>
</organism>
<keyword evidence="14" id="KW-1185">Reference proteome</keyword>
<evidence type="ECO:0000313" key="11">
    <source>
        <dbReference type="EMBL" id="TBW71027.1"/>
    </source>
</evidence>
<feature type="transmembrane region" description="Helical" evidence="8">
    <location>
        <begin position="140"/>
        <end position="162"/>
    </location>
</feature>
<evidence type="ECO:0000256" key="1">
    <source>
        <dbReference type="ARBA" id="ARBA00004651"/>
    </source>
</evidence>
<feature type="transmembrane region" description="Helical" evidence="8">
    <location>
        <begin position="101"/>
        <end position="128"/>
    </location>
</feature>
<dbReference type="Proteomes" id="UP000325462">
    <property type="component" value="Chromosome"/>
</dbReference>
<dbReference type="STRING" id="28035.B6N84_06110"/>
<dbReference type="GeneID" id="58089566"/>
<dbReference type="Pfam" id="PF04093">
    <property type="entry name" value="MreD"/>
    <property type="match status" value="1"/>
</dbReference>
<evidence type="ECO:0000256" key="7">
    <source>
        <dbReference type="ARBA" id="ARBA00023136"/>
    </source>
</evidence>
<keyword evidence="6 8" id="KW-1133">Transmembrane helix</keyword>
<feature type="transmembrane region" description="Helical" evidence="8">
    <location>
        <begin position="6"/>
        <end position="28"/>
    </location>
</feature>
<dbReference type="RefSeq" id="WP_002458917.1">
    <property type="nucleotide sequence ID" value="NZ_AP021848.1"/>
</dbReference>
<accession>A0A133Q2F2</accession>
<protein>
    <submittedName>
        <fullName evidence="11">Rod shape-determining protein MreD</fullName>
    </submittedName>
</protein>
<feature type="transmembrane region" description="Helical" evidence="8">
    <location>
        <begin position="40"/>
        <end position="63"/>
    </location>
</feature>
<dbReference type="OMA" id="VCVLEFY"/>
<proteinExistence type="inferred from homology"/>
<evidence type="ECO:0000256" key="6">
    <source>
        <dbReference type="ARBA" id="ARBA00022989"/>
    </source>
</evidence>
<evidence type="ECO:0000256" key="4">
    <source>
        <dbReference type="ARBA" id="ARBA00022692"/>
    </source>
</evidence>
<keyword evidence="5" id="KW-0133">Cell shape</keyword>